<evidence type="ECO:0000313" key="1">
    <source>
        <dbReference type="EMBL" id="KAI3803410.1"/>
    </source>
</evidence>
<reference evidence="1 2" key="2">
    <citation type="journal article" date="2022" name="Mol. Ecol. Resour.">
        <title>The genomes of chicory, endive, great burdock and yacon provide insights into Asteraceae paleo-polyploidization history and plant inulin production.</title>
        <authorList>
            <person name="Fan W."/>
            <person name="Wang S."/>
            <person name="Wang H."/>
            <person name="Wang A."/>
            <person name="Jiang F."/>
            <person name="Liu H."/>
            <person name="Zhao H."/>
            <person name="Xu D."/>
            <person name="Zhang Y."/>
        </authorList>
    </citation>
    <scope>NUCLEOTIDE SEQUENCE [LARGE SCALE GENOMIC DNA]</scope>
    <source>
        <strain evidence="2">cv. Yunnan</strain>
        <tissue evidence="1">Leaves</tissue>
    </source>
</reference>
<name>A0ACB9I7D6_9ASTR</name>
<gene>
    <name evidence="1" type="ORF">L1987_31561</name>
</gene>
<keyword evidence="2" id="KW-1185">Reference proteome</keyword>
<evidence type="ECO:0000313" key="2">
    <source>
        <dbReference type="Proteomes" id="UP001056120"/>
    </source>
</evidence>
<sequence>MEGLPADCIADILSRGSPRGACRSAVVASVFRAAVESDMVWDRFLPPDLREIVSESVSPVTYKSKKELFFKLCSPLLIDRGLKAFSIDKATGKKCYMLSARELYIAWSSNPLFWCWKPLIQSRFAEAVELRMTSWLEVEGKINTRVLSPNTMYRAYLIVQVAHHRAYGLDVEPCEVSVEVGELCSRGTVILSHDACTKRALEHVCGGNKVKIDGSRSSLEDEVSRVGCERKDGWLEINLGDFYNEGLCEKEVKMSLREVNGVHLKGGLIVEALEIRPL</sequence>
<reference evidence="2" key="1">
    <citation type="journal article" date="2022" name="Mol. Ecol. Resour.">
        <title>The genomes of chicory, endive, great burdock and yacon provide insights into Asteraceae palaeo-polyploidization history and plant inulin production.</title>
        <authorList>
            <person name="Fan W."/>
            <person name="Wang S."/>
            <person name="Wang H."/>
            <person name="Wang A."/>
            <person name="Jiang F."/>
            <person name="Liu H."/>
            <person name="Zhao H."/>
            <person name="Xu D."/>
            <person name="Zhang Y."/>
        </authorList>
    </citation>
    <scope>NUCLEOTIDE SEQUENCE [LARGE SCALE GENOMIC DNA]</scope>
    <source>
        <strain evidence="2">cv. Yunnan</strain>
    </source>
</reference>
<protein>
    <submittedName>
        <fullName evidence="1">Uncharacterized protein</fullName>
    </submittedName>
</protein>
<dbReference type="EMBL" id="CM042027">
    <property type="protein sequence ID" value="KAI3803410.1"/>
    <property type="molecule type" value="Genomic_DNA"/>
</dbReference>
<organism evidence="1 2">
    <name type="scientific">Smallanthus sonchifolius</name>
    <dbReference type="NCBI Taxonomy" id="185202"/>
    <lineage>
        <taxon>Eukaryota</taxon>
        <taxon>Viridiplantae</taxon>
        <taxon>Streptophyta</taxon>
        <taxon>Embryophyta</taxon>
        <taxon>Tracheophyta</taxon>
        <taxon>Spermatophyta</taxon>
        <taxon>Magnoliopsida</taxon>
        <taxon>eudicotyledons</taxon>
        <taxon>Gunneridae</taxon>
        <taxon>Pentapetalae</taxon>
        <taxon>asterids</taxon>
        <taxon>campanulids</taxon>
        <taxon>Asterales</taxon>
        <taxon>Asteraceae</taxon>
        <taxon>Asteroideae</taxon>
        <taxon>Heliantheae alliance</taxon>
        <taxon>Millerieae</taxon>
        <taxon>Smallanthus</taxon>
    </lineage>
</organism>
<proteinExistence type="predicted"/>
<accession>A0ACB9I7D6</accession>
<dbReference type="Proteomes" id="UP001056120">
    <property type="component" value="Linkage Group LG10"/>
</dbReference>
<comment type="caution">
    <text evidence="1">The sequence shown here is derived from an EMBL/GenBank/DDBJ whole genome shotgun (WGS) entry which is preliminary data.</text>
</comment>